<evidence type="ECO:0000313" key="6">
    <source>
        <dbReference type="EMBL" id="KAJ7364376.1"/>
    </source>
</evidence>
<dbReference type="PANTHER" id="PTHR46481">
    <property type="entry name" value="ZINC FINGER BED DOMAIN-CONTAINING PROTEIN 4"/>
    <property type="match status" value="1"/>
</dbReference>
<gene>
    <name evidence="6" type="ORF">DFH08DRAFT_680728</name>
</gene>
<dbReference type="InterPro" id="IPR052035">
    <property type="entry name" value="ZnF_BED_domain_contain"/>
</dbReference>
<comment type="caution">
    <text evidence="6">The sequence shown here is derived from an EMBL/GenBank/DDBJ whole genome shotgun (WGS) entry which is preliminary data.</text>
</comment>
<evidence type="ECO:0000256" key="2">
    <source>
        <dbReference type="ARBA" id="ARBA00022723"/>
    </source>
</evidence>
<proteinExistence type="predicted"/>
<organism evidence="6 7">
    <name type="scientific">Mycena albidolilacea</name>
    <dbReference type="NCBI Taxonomy" id="1033008"/>
    <lineage>
        <taxon>Eukaryota</taxon>
        <taxon>Fungi</taxon>
        <taxon>Dikarya</taxon>
        <taxon>Basidiomycota</taxon>
        <taxon>Agaricomycotina</taxon>
        <taxon>Agaricomycetes</taxon>
        <taxon>Agaricomycetidae</taxon>
        <taxon>Agaricales</taxon>
        <taxon>Marasmiineae</taxon>
        <taxon>Mycenaceae</taxon>
        <taxon>Mycena</taxon>
    </lineage>
</organism>
<dbReference type="GO" id="GO:0005634">
    <property type="term" value="C:nucleus"/>
    <property type="evidence" value="ECO:0007669"/>
    <property type="project" value="UniProtKB-SubCell"/>
</dbReference>
<evidence type="ECO:0000313" key="7">
    <source>
        <dbReference type="Proteomes" id="UP001218218"/>
    </source>
</evidence>
<name>A0AAD7AP01_9AGAR</name>
<dbReference type="Proteomes" id="UP001218218">
    <property type="component" value="Unassembled WGS sequence"/>
</dbReference>
<dbReference type="EMBL" id="JARIHO010000003">
    <property type="protein sequence ID" value="KAJ7364376.1"/>
    <property type="molecule type" value="Genomic_DNA"/>
</dbReference>
<comment type="subcellular location">
    <subcellularLocation>
        <location evidence="1">Nucleus</location>
    </subcellularLocation>
</comment>
<evidence type="ECO:0000256" key="4">
    <source>
        <dbReference type="ARBA" id="ARBA00022833"/>
    </source>
</evidence>
<keyword evidence="4" id="KW-0862">Zinc</keyword>
<dbReference type="GO" id="GO:0008270">
    <property type="term" value="F:zinc ion binding"/>
    <property type="evidence" value="ECO:0007669"/>
    <property type="project" value="UniProtKB-KW"/>
</dbReference>
<keyword evidence="7" id="KW-1185">Reference proteome</keyword>
<keyword evidence="2" id="KW-0479">Metal-binding</keyword>
<protein>
    <submittedName>
        <fullName evidence="6">Uncharacterized protein</fullName>
    </submittedName>
</protein>
<evidence type="ECO:0000256" key="5">
    <source>
        <dbReference type="ARBA" id="ARBA00023242"/>
    </source>
</evidence>
<evidence type="ECO:0000256" key="3">
    <source>
        <dbReference type="ARBA" id="ARBA00022771"/>
    </source>
</evidence>
<dbReference type="AlphaFoldDB" id="A0AAD7AP01"/>
<keyword evidence="3" id="KW-0863">Zinc-finger</keyword>
<sequence>TWKSEIYQFFDSNVVTKKDNNGRIFQQFSCTAPGFKGVHRYQTKLDGEPASDRSSTSNLKKHAETCWGKEVVKARLTGGVSNSPRNGNIFASFARTGQRPVKVSHRAHTEPEFRAHIVCWLAEANRPFRIMEDRELRELLLAGRPEHTIPSRRVIGRDLNEAFDRCSQRIVNMLENYNGRLSFAMDAWTSPNHRAFVAWTVHLQHEGQPLVFLLDVFEVPEVRL</sequence>
<accession>A0AAD7AP01</accession>
<feature type="non-terminal residue" evidence="6">
    <location>
        <position position="1"/>
    </location>
</feature>
<keyword evidence="5" id="KW-0539">Nucleus</keyword>
<dbReference type="PANTHER" id="PTHR46481:SF10">
    <property type="entry name" value="ZINC FINGER BED DOMAIN-CONTAINING PROTEIN 39"/>
    <property type="match status" value="1"/>
</dbReference>
<evidence type="ECO:0000256" key="1">
    <source>
        <dbReference type="ARBA" id="ARBA00004123"/>
    </source>
</evidence>
<reference evidence="6" key="1">
    <citation type="submission" date="2023-03" db="EMBL/GenBank/DDBJ databases">
        <title>Massive genome expansion in bonnet fungi (Mycena s.s.) driven by repeated elements and novel gene families across ecological guilds.</title>
        <authorList>
            <consortium name="Lawrence Berkeley National Laboratory"/>
            <person name="Harder C.B."/>
            <person name="Miyauchi S."/>
            <person name="Viragh M."/>
            <person name="Kuo A."/>
            <person name="Thoen E."/>
            <person name="Andreopoulos B."/>
            <person name="Lu D."/>
            <person name="Skrede I."/>
            <person name="Drula E."/>
            <person name="Henrissat B."/>
            <person name="Morin E."/>
            <person name="Kohler A."/>
            <person name="Barry K."/>
            <person name="LaButti K."/>
            <person name="Morin E."/>
            <person name="Salamov A."/>
            <person name="Lipzen A."/>
            <person name="Mereny Z."/>
            <person name="Hegedus B."/>
            <person name="Baldrian P."/>
            <person name="Stursova M."/>
            <person name="Weitz H."/>
            <person name="Taylor A."/>
            <person name="Grigoriev I.V."/>
            <person name="Nagy L.G."/>
            <person name="Martin F."/>
            <person name="Kauserud H."/>
        </authorList>
    </citation>
    <scope>NUCLEOTIDE SEQUENCE</scope>
    <source>
        <strain evidence="6">CBHHK002</strain>
    </source>
</reference>